<dbReference type="PANTHER" id="PTHR22946">
    <property type="entry name" value="DIENELACTONE HYDROLASE DOMAIN-CONTAINING PROTEIN-RELATED"/>
    <property type="match status" value="1"/>
</dbReference>
<dbReference type="InterPro" id="IPR016986">
    <property type="entry name" value="UCP031982_abhydr"/>
</dbReference>
<dbReference type="Gene3D" id="3.40.50.1820">
    <property type="entry name" value="alpha/beta hydrolase"/>
    <property type="match status" value="2"/>
</dbReference>
<dbReference type="EMBL" id="PDDX01000001">
    <property type="protein sequence ID" value="PHI32708.1"/>
    <property type="molecule type" value="Genomic_DNA"/>
</dbReference>
<accession>A0A2C6DQU5</accession>
<name>A0A2C6DQU5_9GAMM</name>
<dbReference type="OrthoDB" id="192696at2"/>
<dbReference type="InterPro" id="IPR050261">
    <property type="entry name" value="FrsA_esterase"/>
</dbReference>
<keyword evidence="4" id="KW-0378">Hydrolase</keyword>
<protein>
    <submittedName>
        <fullName evidence="4">Dienelactone hydrolase</fullName>
    </submittedName>
</protein>
<dbReference type="SUPFAM" id="SSF53474">
    <property type="entry name" value="alpha/beta-Hydrolases"/>
    <property type="match status" value="1"/>
</dbReference>
<comment type="caution">
    <text evidence="4">The sequence shown here is derived from an EMBL/GenBank/DDBJ whole genome shotgun (WGS) entry which is preliminary data.</text>
</comment>
<gene>
    <name evidence="4" type="ORF">CRN84_15280</name>
</gene>
<proteinExistence type="inferred from homology"/>
<sequence length="329" mass="35463">MFLRLMLVVLFLMLPVAGVNAESIHAVGIKKLEVVDPIDHQPMETVVFFPISGRAEVTNIGPYQIAASKSVAIERGFYPLILLSHGNMGSMWGHHDLATTLARQGYIVVSLTHPGDNFQNSSKMGTTSVLYGRPLQVSAALSAALKDSVLAPHIDKDRIGFVGFSAGGTTGLILAGAKPTLARLVEYCAKRPNDRHVCEAKGHIRLDRPDLAASADPRIRSFVLLAPLSVMFTPAESKLIKSPLLIFVGDKDEELSPDENGMALAKNLGASLQVIANAGHFTFLSPCSPDMSQAMPELCIDPKGINRTETHQRINADIASFFKDTLGVQ</sequence>
<reference evidence="5" key="1">
    <citation type="submission" date="2017-09" db="EMBL/GenBank/DDBJ databases">
        <title>FDA dAtabase for Regulatory Grade micrObial Sequences (FDA-ARGOS): Supporting development and validation of Infectious Disease Dx tests.</title>
        <authorList>
            <person name="Minogue T."/>
            <person name="Wolcott M."/>
            <person name="Wasieloski L."/>
            <person name="Aguilar W."/>
            <person name="Moore D."/>
            <person name="Tallon L."/>
            <person name="Sadzewicz L."/>
            <person name="Ott S."/>
            <person name="Zhao X."/>
            <person name="Nagaraj S."/>
            <person name="Vavikolanu K."/>
            <person name="Aluvathingal J."/>
            <person name="Nadendla S."/>
            <person name="Sichtig H."/>
        </authorList>
    </citation>
    <scope>NUCLEOTIDE SEQUENCE [LARGE SCALE GENOMIC DNA]</scope>
    <source>
        <strain evidence="5">FDAARGOS_387</strain>
    </source>
</reference>
<dbReference type="PIRSF" id="PIRSF031982">
    <property type="entry name" value="UCP031982_abhydr"/>
    <property type="match status" value="1"/>
</dbReference>
<evidence type="ECO:0000259" key="3">
    <source>
        <dbReference type="Pfam" id="PF12697"/>
    </source>
</evidence>
<dbReference type="STRING" id="1111728.GCA_000427805_00164"/>
<dbReference type="InterPro" id="IPR000073">
    <property type="entry name" value="AB_hydrolase_1"/>
</dbReference>
<dbReference type="AlphaFoldDB" id="A0A2C6DQU5"/>
<evidence type="ECO:0000256" key="2">
    <source>
        <dbReference type="SAM" id="SignalP"/>
    </source>
</evidence>
<feature type="domain" description="AB hydrolase-1" evidence="3">
    <location>
        <begin position="81"/>
        <end position="286"/>
    </location>
</feature>
<organism evidence="4 5">
    <name type="scientific">Budvicia aquatica</name>
    <dbReference type="NCBI Taxonomy" id="82979"/>
    <lineage>
        <taxon>Bacteria</taxon>
        <taxon>Pseudomonadati</taxon>
        <taxon>Pseudomonadota</taxon>
        <taxon>Gammaproteobacteria</taxon>
        <taxon>Enterobacterales</taxon>
        <taxon>Budviciaceae</taxon>
        <taxon>Budvicia</taxon>
    </lineage>
</organism>
<evidence type="ECO:0000313" key="5">
    <source>
        <dbReference type="Proteomes" id="UP000224974"/>
    </source>
</evidence>
<dbReference type="InterPro" id="IPR029058">
    <property type="entry name" value="AB_hydrolase_fold"/>
</dbReference>
<feature type="signal peptide" evidence="2">
    <location>
        <begin position="1"/>
        <end position="21"/>
    </location>
</feature>
<dbReference type="GO" id="GO:0016787">
    <property type="term" value="F:hydrolase activity"/>
    <property type="evidence" value="ECO:0007669"/>
    <property type="project" value="UniProtKB-KW"/>
</dbReference>
<keyword evidence="5" id="KW-1185">Reference proteome</keyword>
<evidence type="ECO:0000313" key="4">
    <source>
        <dbReference type="EMBL" id="PHI32708.1"/>
    </source>
</evidence>
<dbReference type="Pfam" id="PF12697">
    <property type="entry name" value="Abhydrolase_6"/>
    <property type="match status" value="1"/>
</dbReference>
<keyword evidence="2" id="KW-0732">Signal</keyword>
<feature type="chain" id="PRO_5012564423" evidence="2">
    <location>
        <begin position="22"/>
        <end position="329"/>
    </location>
</feature>
<comment type="similarity">
    <text evidence="1">Belongs to the AB hydrolase superfamily. FUS2 hydrolase family.</text>
</comment>
<evidence type="ECO:0000256" key="1">
    <source>
        <dbReference type="ARBA" id="ARBA00038115"/>
    </source>
</evidence>
<dbReference type="Proteomes" id="UP000224974">
    <property type="component" value="Unassembled WGS sequence"/>
</dbReference>